<proteinExistence type="inferred from homology"/>
<comment type="similarity">
    <text evidence="7">Belongs to the binding-protein-dependent transport system permease family.</text>
</comment>
<comment type="caution">
    <text evidence="9">The sequence shown here is derived from an EMBL/GenBank/DDBJ whole genome shotgun (WGS) entry which is preliminary data.</text>
</comment>
<protein>
    <submittedName>
        <fullName evidence="9">Sugar ABC transporter permease</fullName>
    </submittedName>
</protein>
<evidence type="ECO:0000256" key="4">
    <source>
        <dbReference type="ARBA" id="ARBA00022692"/>
    </source>
</evidence>
<dbReference type="SUPFAM" id="SSF161098">
    <property type="entry name" value="MetI-like"/>
    <property type="match status" value="1"/>
</dbReference>
<evidence type="ECO:0000256" key="5">
    <source>
        <dbReference type="ARBA" id="ARBA00022989"/>
    </source>
</evidence>
<dbReference type="Proteomes" id="UP001198163">
    <property type="component" value="Unassembled WGS sequence"/>
</dbReference>
<evidence type="ECO:0000256" key="3">
    <source>
        <dbReference type="ARBA" id="ARBA00022475"/>
    </source>
</evidence>
<evidence type="ECO:0000259" key="8">
    <source>
        <dbReference type="PROSITE" id="PS50928"/>
    </source>
</evidence>
<evidence type="ECO:0000256" key="2">
    <source>
        <dbReference type="ARBA" id="ARBA00022448"/>
    </source>
</evidence>
<feature type="transmembrane region" description="Helical" evidence="7">
    <location>
        <begin position="219"/>
        <end position="241"/>
    </location>
</feature>
<keyword evidence="6 7" id="KW-0472">Membrane</keyword>
<evidence type="ECO:0000256" key="6">
    <source>
        <dbReference type="ARBA" id="ARBA00023136"/>
    </source>
</evidence>
<evidence type="ECO:0000256" key="7">
    <source>
        <dbReference type="RuleBase" id="RU363032"/>
    </source>
</evidence>
<dbReference type="GO" id="GO:0005886">
    <property type="term" value="C:plasma membrane"/>
    <property type="evidence" value="ECO:0007669"/>
    <property type="project" value="UniProtKB-SubCell"/>
</dbReference>
<keyword evidence="10" id="KW-1185">Reference proteome</keyword>
<gene>
    <name evidence="9" type="ORF">K7J14_05480</name>
</gene>
<keyword evidence="4 7" id="KW-0812">Transmembrane</keyword>
<dbReference type="AlphaFoldDB" id="A0AAE3EH80"/>
<dbReference type="PANTHER" id="PTHR30193">
    <property type="entry name" value="ABC TRANSPORTER PERMEASE PROTEIN"/>
    <property type="match status" value="1"/>
</dbReference>
<dbReference type="PROSITE" id="PS50928">
    <property type="entry name" value="ABC_TM1"/>
    <property type="match status" value="1"/>
</dbReference>
<feature type="transmembrane region" description="Helical" evidence="7">
    <location>
        <begin position="111"/>
        <end position="132"/>
    </location>
</feature>
<dbReference type="RefSeq" id="WP_230754099.1">
    <property type="nucleotide sequence ID" value="NZ_JAINWA010000001.1"/>
</dbReference>
<feature type="domain" description="ABC transmembrane type-1" evidence="8">
    <location>
        <begin position="71"/>
        <end position="281"/>
    </location>
</feature>
<keyword evidence="5 7" id="KW-1133">Transmembrane helix</keyword>
<sequence>MKRRGKALLSFLLMGPSLLLLAFFFLFPTLGSVLISLTDRKLVGQNAAEISFVGLNNYLHLFADSNLPRVLANTSILILSAVAIQQALGYFISRLLKDKAPRFRRIVHGSLYAGLLMPEAATAFIFFLLFSFNGELNRLIAAAGGIPRVWLADRPLLIVCIALIWSGTAYSVITFENALDSLNESVSDSARCDGAGLIRLHFGILIPAIRRTILANTTILALNGLGAFGLIFMLTGGGPLYRSTTLSVLVFRNAVSGSDVGYGLALSFLLFLISLSLGSLQAALLRSSSENES</sequence>
<comment type="subcellular location">
    <subcellularLocation>
        <location evidence="1 7">Cell membrane</location>
        <topology evidence="1 7">Multi-pass membrane protein</topology>
    </subcellularLocation>
</comment>
<feature type="transmembrane region" description="Helical" evidence="7">
    <location>
        <begin position="70"/>
        <end position="91"/>
    </location>
</feature>
<dbReference type="InterPro" id="IPR000515">
    <property type="entry name" value="MetI-like"/>
</dbReference>
<dbReference type="EMBL" id="JAINWA010000001">
    <property type="protein sequence ID" value="MCD1654150.1"/>
    <property type="molecule type" value="Genomic_DNA"/>
</dbReference>
<dbReference type="Pfam" id="PF00528">
    <property type="entry name" value="BPD_transp_1"/>
    <property type="match status" value="1"/>
</dbReference>
<feature type="transmembrane region" description="Helical" evidence="7">
    <location>
        <begin position="156"/>
        <end position="175"/>
    </location>
</feature>
<name>A0AAE3EH80_9SPIR</name>
<dbReference type="GO" id="GO:0055085">
    <property type="term" value="P:transmembrane transport"/>
    <property type="evidence" value="ECO:0007669"/>
    <property type="project" value="InterPro"/>
</dbReference>
<feature type="transmembrane region" description="Helical" evidence="7">
    <location>
        <begin position="261"/>
        <end position="285"/>
    </location>
</feature>
<dbReference type="InterPro" id="IPR051393">
    <property type="entry name" value="ABC_transporter_permease"/>
</dbReference>
<evidence type="ECO:0000256" key="1">
    <source>
        <dbReference type="ARBA" id="ARBA00004651"/>
    </source>
</evidence>
<reference evidence="9" key="1">
    <citation type="submission" date="2021-08" db="EMBL/GenBank/DDBJ databases">
        <title>Comparative analyses of Brucepasteria parasyntrophica and Teretinema zuelzerae.</title>
        <authorList>
            <person name="Song Y."/>
            <person name="Brune A."/>
        </authorList>
    </citation>
    <scope>NUCLEOTIDE SEQUENCE</scope>
    <source>
        <strain evidence="9">DSM 1903</strain>
    </source>
</reference>
<evidence type="ECO:0000313" key="9">
    <source>
        <dbReference type="EMBL" id="MCD1654150.1"/>
    </source>
</evidence>
<dbReference type="InterPro" id="IPR035906">
    <property type="entry name" value="MetI-like_sf"/>
</dbReference>
<keyword evidence="2 7" id="KW-0813">Transport</keyword>
<keyword evidence="3" id="KW-1003">Cell membrane</keyword>
<organism evidence="9 10">
    <name type="scientific">Teretinema zuelzerae</name>
    <dbReference type="NCBI Taxonomy" id="156"/>
    <lineage>
        <taxon>Bacteria</taxon>
        <taxon>Pseudomonadati</taxon>
        <taxon>Spirochaetota</taxon>
        <taxon>Spirochaetia</taxon>
        <taxon>Spirochaetales</taxon>
        <taxon>Treponemataceae</taxon>
        <taxon>Teretinema</taxon>
    </lineage>
</organism>
<dbReference type="PANTHER" id="PTHR30193:SF37">
    <property type="entry name" value="INNER MEMBRANE ABC TRANSPORTER PERMEASE PROTEIN YCJO"/>
    <property type="match status" value="1"/>
</dbReference>
<dbReference type="Gene3D" id="1.10.3720.10">
    <property type="entry name" value="MetI-like"/>
    <property type="match status" value="1"/>
</dbReference>
<evidence type="ECO:0000313" key="10">
    <source>
        <dbReference type="Proteomes" id="UP001198163"/>
    </source>
</evidence>
<accession>A0AAE3EH80</accession>